<feature type="domain" description="4Fe-4S ferredoxin-type" evidence="8">
    <location>
        <begin position="628"/>
        <end position="659"/>
    </location>
</feature>
<organism evidence="10 11">
    <name type="scientific">Rufibacter radiotolerans</name>
    <dbReference type="NCBI Taxonomy" id="1379910"/>
    <lineage>
        <taxon>Bacteria</taxon>
        <taxon>Pseudomonadati</taxon>
        <taxon>Bacteroidota</taxon>
        <taxon>Cytophagia</taxon>
        <taxon>Cytophagales</taxon>
        <taxon>Hymenobacteraceae</taxon>
        <taxon>Rufibacter</taxon>
    </lineage>
</organism>
<dbReference type="InterPro" id="IPR006094">
    <property type="entry name" value="Oxid_FAD_bind_N"/>
</dbReference>
<keyword evidence="11" id="KW-1185">Reference proteome</keyword>
<dbReference type="InterPro" id="IPR004113">
    <property type="entry name" value="FAD-bd_oxidored_4_C"/>
</dbReference>
<dbReference type="Proteomes" id="UP000036458">
    <property type="component" value="Chromosome"/>
</dbReference>
<dbReference type="InterPro" id="IPR016166">
    <property type="entry name" value="FAD-bd_PCMH"/>
</dbReference>
<dbReference type="OrthoDB" id="9767256at2"/>
<dbReference type="InterPro" id="IPR017896">
    <property type="entry name" value="4Fe4S_Fe-S-bd"/>
</dbReference>
<keyword evidence="5" id="KW-0560">Oxidoreductase</keyword>
<comment type="cofactor">
    <cofactor evidence="1">
        <name>FAD</name>
        <dbReference type="ChEBI" id="CHEBI:57692"/>
    </cofactor>
</comment>
<evidence type="ECO:0000256" key="3">
    <source>
        <dbReference type="ARBA" id="ARBA00022723"/>
    </source>
</evidence>
<dbReference type="PROSITE" id="PS51379">
    <property type="entry name" value="4FE4S_FER_2"/>
    <property type="match status" value="1"/>
</dbReference>
<dbReference type="InterPro" id="IPR016171">
    <property type="entry name" value="Vanillyl_alc_oxidase_C-sub2"/>
</dbReference>
<dbReference type="SUPFAM" id="SSF46548">
    <property type="entry name" value="alpha-helical ferredoxin"/>
    <property type="match status" value="1"/>
</dbReference>
<evidence type="ECO:0000256" key="1">
    <source>
        <dbReference type="ARBA" id="ARBA00001974"/>
    </source>
</evidence>
<dbReference type="GO" id="GO:1903457">
    <property type="term" value="P:lactate catabolic process"/>
    <property type="evidence" value="ECO:0007669"/>
    <property type="project" value="TreeGrafter"/>
</dbReference>
<name>A0A0H4VK46_9BACT</name>
<dbReference type="InterPro" id="IPR016169">
    <property type="entry name" value="FAD-bd_PCMH_sub2"/>
</dbReference>
<dbReference type="PATRIC" id="fig|1379910.4.peg.2562"/>
<reference evidence="10 11" key="1">
    <citation type="submission" date="2015-01" db="EMBL/GenBank/DDBJ databases">
        <title>Rufibacter sp./DG31D/ whole genome sequencing.</title>
        <authorList>
            <person name="Kim M.K."/>
            <person name="Srinivasan S."/>
            <person name="Lee J.-J."/>
        </authorList>
    </citation>
    <scope>NUCLEOTIDE SEQUENCE [LARGE SCALE GENOMIC DNA]</scope>
    <source>
        <strain evidence="10 11">DG31D</strain>
    </source>
</reference>
<evidence type="ECO:0000256" key="7">
    <source>
        <dbReference type="ARBA" id="ARBA00023014"/>
    </source>
</evidence>
<dbReference type="STRING" id="1379910.TH63_11820"/>
<keyword evidence="2" id="KW-0285">Flavoprotein</keyword>
<evidence type="ECO:0000259" key="8">
    <source>
        <dbReference type="PROSITE" id="PS51379"/>
    </source>
</evidence>
<gene>
    <name evidence="10" type="ORF">TH63_11820</name>
</gene>
<keyword evidence="6" id="KW-0408">Iron</keyword>
<dbReference type="PROSITE" id="PS51387">
    <property type="entry name" value="FAD_PCMH"/>
    <property type="match status" value="1"/>
</dbReference>
<dbReference type="PROSITE" id="PS00198">
    <property type="entry name" value="4FE4S_FER_1"/>
    <property type="match status" value="1"/>
</dbReference>
<dbReference type="SUPFAM" id="SSF55103">
    <property type="entry name" value="FAD-linked oxidases, C-terminal domain"/>
    <property type="match status" value="1"/>
</dbReference>
<dbReference type="PANTHER" id="PTHR11748:SF119">
    <property type="entry name" value="D-2-HYDROXYGLUTARATE DEHYDROGENASE"/>
    <property type="match status" value="1"/>
</dbReference>
<accession>A0A0H4VK46</accession>
<dbReference type="Pfam" id="PF02913">
    <property type="entry name" value="FAD-oxidase_C"/>
    <property type="match status" value="1"/>
</dbReference>
<keyword evidence="7" id="KW-0411">Iron-sulfur</keyword>
<evidence type="ECO:0000256" key="6">
    <source>
        <dbReference type="ARBA" id="ARBA00023004"/>
    </source>
</evidence>
<dbReference type="SUPFAM" id="SSF56176">
    <property type="entry name" value="FAD-binding/transporter-associated domain-like"/>
    <property type="match status" value="1"/>
</dbReference>
<keyword evidence="3" id="KW-0479">Metal-binding</keyword>
<protein>
    <submittedName>
        <fullName evidence="10">FAD-binding protein</fullName>
    </submittedName>
</protein>
<dbReference type="InterPro" id="IPR016167">
    <property type="entry name" value="FAD-bd_PCMH_sub1"/>
</dbReference>
<proteinExistence type="predicted"/>
<evidence type="ECO:0000313" key="11">
    <source>
        <dbReference type="Proteomes" id="UP000036458"/>
    </source>
</evidence>
<dbReference type="GO" id="GO:0071949">
    <property type="term" value="F:FAD binding"/>
    <property type="evidence" value="ECO:0007669"/>
    <property type="project" value="InterPro"/>
</dbReference>
<dbReference type="Gene3D" id="3.30.43.10">
    <property type="entry name" value="Uridine Diphospho-n-acetylenolpyruvylglucosamine Reductase, domain 2"/>
    <property type="match status" value="1"/>
</dbReference>
<dbReference type="Pfam" id="PF13534">
    <property type="entry name" value="Fer4_17"/>
    <property type="match status" value="1"/>
</dbReference>
<dbReference type="GO" id="GO:0008720">
    <property type="term" value="F:D-lactate dehydrogenase (NAD+) activity"/>
    <property type="evidence" value="ECO:0007669"/>
    <property type="project" value="TreeGrafter"/>
</dbReference>
<dbReference type="GO" id="GO:0051536">
    <property type="term" value="F:iron-sulfur cluster binding"/>
    <property type="evidence" value="ECO:0007669"/>
    <property type="project" value="UniProtKB-KW"/>
</dbReference>
<evidence type="ECO:0000313" key="10">
    <source>
        <dbReference type="EMBL" id="AKQ46165.1"/>
    </source>
</evidence>
<keyword evidence="4" id="KW-0274">FAD</keyword>
<dbReference type="InterPro" id="IPR017900">
    <property type="entry name" value="4Fe4S_Fe_S_CS"/>
</dbReference>
<dbReference type="AlphaFoldDB" id="A0A0H4VK46"/>
<dbReference type="InterPro" id="IPR036318">
    <property type="entry name" value="FAD-bd_PCMH-like_sf"/>
</dbReference>
<dbReference type="Gene3D" id="1.10.45.10">
    <property type="entry name" value="Vanillyl-alcohol Oxidase, Chain A, domain 4"/>
    <property type="match status" value="1"/>
</dbReference>
<dbReference type="GO" id="GO:0046872">
    <property type="term" value="F:metal ion binding"/>
    <property type="evidence" value="ECO:0007669"/>
    <property type="project" value="UniProtKB-KW"/>
</dbReference>
<evidence type="ECO:0000256" key="2">
    <source>
        <dbReference type="ARBA" id="ARBA00022630"/>
    </source>
</evidence>
<evidence type="ECO:0000256" key="5">
    <source>
        <dbReference type="ARBA" id="ARBA00023002"/>
    </source>
</evidence>
<dbReference type="PANTHER" id="PTHR11748">
    <property type="entry name" value="D-LACTATE DEHYDROGENASE"/>
    <property type="match status" value="1"/>
</dbReference>
<evidence type="ECO:0000256" key="4">
    <source>
        <dbReference type="ARBA" id="ARBA00022827"/>
    </source>
</evidence>
<dbReference type="GO" id="GO:0004458">
    <property type="term" value="F:D-lactate dehydrogenase (cytochrome) activity"/>
    <property type="evidence" value="ECO:0007669"/>
    <property type="project" value="TreeGrafter"/>
</dbReference>
<evidence type="ECO:0000259" key="9">
    <source>
        <dbReference type="PROSITE" id="PS51387"/>
    </source>
</evidence>
<dbReference type="EMBL" id="CP010777">
    <property type="protein sequence ID" value="AKQ46165.1"/>
    <property type="molecule type" value="Genomic_DNA"/>
</dbReference>
<dbReference type="Gene3D" id="3.30.465.10">
    <property type="match status" value="1"/>
</dbReference>
<dbReference type="Gene3D" id="3.30.70.2740">
    <property type="match status" value="1"/>
</dbReference>
<dbReference type="KEGG" id="ruf:TH63_11820"/>
<dbReference type="InterPro" id="IPR016164">
    <property type="entry name" value="FAD-linked_Oxase-like_C"/>
</dbReference>
<dbReference type="RefSeq" id="WP_048921115.1">
    <property type="nucleotide sequence ID" value="NZ_CP010777.1"/>
</dbReference>
<dbReference type="Pfam" id="PF01565">
    <property type="entry name" value="FAD_binding_4"/>
    <property type="match status" value="1"/>
</dbReference>
<feature type="domain" description="FAD-binding PCMH-type" evidence="9">
    <location>
        <begin position="44"/>
        <end position="283"/>
    </location>
</feature>
<sequence length="997" mass="109865">MTVSPSISAFSHLQSALTGELYFNDASSLDLAQKMVYSTDASVYQEKPVAVAIPQTIEDLKTLVKFANQHHLTLIPRAAGTSLAGQVVGHGLVVDISKYFTQVLEVNQEEQWVRVQPGVIRDDLNATLRPYGLLFGPETSTASRAMVGGMIGNNSCGLHSIVWGDTRTHLLSARVLLSDGSEAEFKPLTREELQQKLTLQNLEGDIYRKVYGLVTDDHNRAVIEQNYPKRTLTRRNTGYALDFLVDEGAGPEGQTTLDLCKLLAGSEGTLAFILEAKLNLIPLPPKEEGLVCVHFNSLLEALEANIIILRHQPMASELVDKYIMDFTKGHKTYEQNRFFIEGDPAALLMVEFMANSQDVITEKAEALVADLKAAGLGYAYPLVRGALTKPVWEVRKAGLGLIRNLPGDVQPVNLIEDCAVSPEDLPAYITDLQVVLNKYNLQASYYAHAGAGELHVEPMINLKTEEGKQLFRTVLAETTELVKKYNGSLSGEHGDGRLRGEFIPAALGQEVYQLLKEVKHAFDPKGIFNAGKIVDTPPMNEFLRYEEKIAQAVIPVETLFDFSAQEGILRMAEKCSGSGDCRKTHVSGGTMCPSYMATRQEKDTTRARANILRQFLTNSEKLNKFDHKEIKEVMDLCLSCKACKSECPSSVDVAKMKAEFLQHYHDANGVPLRTRMIGNFTKMQQLASWVPGLYNFMITNPVTGKLIKKTVGFAVDRSLPTVGSTTLRSWFANWKKEQKSVPASGKPVYLFCDEFTNYNDVEIGQTTVKLLSALGYDVQLPEHLESGRTYLSKGLVRDAKKIAIKNVQLLGKAMESGIPLVGIEPSALLTLRDEYLDLVPMDLVPLAKKVAANSFLLEEFLLREAAAGNISSSAFTQERKQIKLHGHCYQKALQALTPTQKILSLPQNYEVEMISSGCCGMAGSFGYEKEHYDVSMQIGELVLFPAVRQAQADVLIAAAGTSCRHQIKDGTARKALHPAEILYQALAVQEPVKATGA</sequence>